<dbReference type="PANTHER" id="PTHR46580:SF4">
    <property type="entry name" value="ATP_GTP-BINDING PROTEIN"/>
    <property type="match status" value="1"/>
</dbReference>
<dbReference type="InterPro" id="IPR013517">
    <property type="entry name" value="FG-GAP"/>
</dbReference>
<evidence type="ECO:0000313" key="2">
    <source>
        <dbReference type="EMBL" id="CAF0789803.1"/>
    </source>
</evidence>
<evidence type="ECO:0000313" key="3">
    <source>
        <dbReference type="EMBL" id="CAF1217440.1"/>
    </source>
</evidence>
<dbReference type="Gene3D" id="2.130.10.130">
    <property type="entry name" value="Integrin alpha, N-terminal"/>
    <property type="match status" value="1"/>
</dbReference>
<comment type="caution">
    <text evidence="2">The sequence shown here is derived from an EMBL/GenBank/DDBJ whole genome shotgun (WGS) entry which is preliminary data.</text>
</comment>
<keyword evidence="4" id="KW-1185">Reference proteome</keyword>
<evidence type="ECO:0000256" key="1">
    <source>
        <dbReference type="ARBA" id="ARBA00022729"/>
    </source>
</evidence>
<evidence type="ECO:0000313" key="4">
    <source>
        <dbReference type="Proteomes" id="UP000663828"/>
    </source>
</evidence>
<dbReference type="OrthoDB" id="10052635at2759"/>
<gene>
    <name evidence="3" type="ORF">EDS130_LOCUS26227</name>
    <name evidence="2" type="ORF">XAT740_LOCUS2423</name>
</gene>
<keyword evidence="1" id="KW-0732">Signal</keyword>
<dbReference type="Proteomes" id="UP000663852">
    <property type="component" value="Unassembled WGS sequence"/>
</dbReference>
<protein>
    <recommendedName>
        <fullName evidence="5">VCBS repeat-containing protein</fullName>
    </recommendedName>
</protein>
<dbReference type="InterPro" id="IPR028994">
    <property type="entry name" value="Integrin_alpha_N"/>
</dbReference>
<name>A0A813S3Z6_ADIRI</name>
<dbReference type="SUPFAM" id="SSF69318">
    <property type="entry name" value="Integrin alpha N-terminal domain"/>
    <property type="match status" value="1"/>
</dbReference>
<organism evidence="2 4">
    <name type="scientific">Adineta ricciae</name>
    <name type="common">Rotifer</name>
    <dbReference type="NCBI Taxonomy" id="249248"/>
    <lineage>
        <taxon>Eukaryota</taxon>
        <taxon>Metazoa</taxon>
        <taxon>Spiralia</taxon>
        <taxon>Gnathifera</taxon>
        <taxon>Rotifera</taxon>
        <taxon>Eurotatoria</taxon>
        <taxon>Bdelloidea</taxon>
        <taxon>Adinetida</taxon>
        <taxon>Adinetidae</taxon>
        <taxon>Adineta</taxon>
    </lineage>
</organism>
<sequence>MLLYGSGYGTFTGESVYSTGNNSQPRSITTADVNNDQRLDIIVVNSGTNNIGIFLGSKNGTFSDQITYSLDVHAQPSSVVILDINNDTYLDIAVANFGSSNIAVLFGDGNGNFGNGLLFNTGYRSYPYALNVGDINKDNLTDIVATNSGFGNIDIIMKACS</sequence>
<accession>A0A813S3Z6</accession>
<dbReference type="EMBL" id="CAJNOR010000083">
    <property type="protein sequence ID" value="CAF0789803.1"/>
    <property type="molecule type" value="Genomic_DNA"/>
</dbReference>
<dbReference type="Pfam" id="PF13517">
    <property type="entry name" value="FG-GAP_3"/>
    <property type="match status" value="1"/>
</dbReference>
<proteinExistence type="predicted"/>
<dbReference type="EMBL" id="CAJNOJ010000158">
    <property type="protein sequence ID" value="CAF1217440.1"/>
    <property type="molecule type" value="Genomic_DNA"/>
</dbReference>
<dbReference type="Proteomes" id="UP000663828">
    <property type="component" value="Unassembled WGS sequence"/>
</dbReference>
<evidence type="ECO:0008006" key="5">
    <source>
        <dbReference type="Google" id="ProtNLM"/>
    </source>
</evidence>
<dbReference type="AlphaFoldDB" id="A0A813S3Z6"/>
<reference evidence="2" key="1">
    <citation type="submission" date="2021-02" db="EMBL/GenBank/DDBJ databases">
        <authorList>
            <person name="Nowell W R."/>
        </authorList>
    </citation>
    <scope>NUCLEOTIDE SEQUENCE</scope>
</reference>
<dbReference type="PANTHER" id="PTHR46580">
    <property type="entry name" value="SENSOR KINASE-RELATED"/>
    <property type="match status" value="1"/>
</dbReference>